<reference evidence="7 8" key="1">
    <citation type="journal article" date="2011" name="Stand. Genomic Sci.">
        <title>Non-contiguous finished genome sequence of Bacteroides coprosuis type strain (PC139).</title>
        <authorList>
            <person name="Land M."/>
            <person name="Held B."/>
            <person name="Gronow S."/>
            <person name="Abt B."/>
            <person name="Lucas S."/>
            <person name="Del Rio T.G."/>
            <person name="Nolan M."/>
            <person name="Tice H."/>
            <person name="Cheng J.F."/>
            <person name="Pitluck S."/>
            <person name="Liolios K."/>
            <person name="Pagani I."/>
            <person name="Ivanova N."/>
            <person name="Mavromatis K."/>
            <person name="Mikhailova N."/>
            <person name="Pati A."/>
            <person name="Tapia R."/>
            <person name="Han C."/>
            <person name="Goodwin L."/>
            <person name="Chen A."/>
            <person name="Palaniappan K."/>
            <person name="Hauser L."/>
            <person name="Brambilla E.M."/>
            <person name="Rohde M."/>
            <person name="Goker M."/>
            <person name="Detter J.C."/>
            <person name="Woyke T."/>
            <person name="Bristow J."/>
            <person name="Eisen J.A."/>
            <person name="Markowitz V."/>
            <person name="Hugenholtz P."/>
            <person name="Kyrpides N.C."/>
            <person name="Klenk H.P."/>
            <person name="Lapidus A."/>
        </authorList>
    </citation>
    <scope>NUCLEOTIDE SEQUENCE</scope>
    <source>
        <strain evidence="7 8">DSM 18011</strain>
    </source>
</reference>
<protein>
    <submittedName>
        <fullName evidence="7">RNA polymerase, sigma-24 subunit, ECF subfamily</fullName>
    </submittedName>
</protein>
<dbReference type="HOGENOM" id="CLU_047691_3_3_10"/>
<evidence type="ECO:0000256" key="4">
    <source>
        <dbReference type="ARBA" id="ARBA00023163"/>
    </source>
</evidence>
<dbReference type="AlphaFoldDB" id="F3ZUZ3"/>
<dbReference type="InterPro" id="IPR013324">
    <property type="entry name" value="RNA_pol_sigma_r3/r4-like"/>
</dbReference>
<dbReference type="GO" id="GO:0006352">
    <property type="term" value="P:DNA-templated transcription initiation"/>
    <property type="evidence" value="ECO:0007669"/>
    <property type="project" value="InterPro"/>
</dbReference>
<keyword evidence="8" id="KW-1185">Reference proteome</keyword>
<dbReference type="Proteomes" id="UP000018439">
    <property type="component" value="Chromosome"/>
</dbReference>
<gene>
    <name evidence="7" type="ORF">Bcop_2293</name>
</gene>
<dbReference type="InterPro" id="IPR039425">
    <property type="entry name" value="RNA_pol_sigma-70-like"/>
</dbReference>
<dbReference type="STRING" id="679937.Bcop_2293"/>
<dbReference type="GO" id="GO:0003677">
    <property type="term" value="F:DNA binding"/>
    <property type="evidence" value="ECO:0007669"/>
    <property type="project" value="InterPro"/>
</dbReference>
<dbReference type="PANTHER" id="PTHR43133:SF45">
    <property type="entry name" value="RNA POLYMERASE ECF-TYPE SIGMA FACTOR"/>
    <property type="match status" value="1"/>
</dbReference>
<evidence type="ECO:0000313" key="8">
    <source>
        <dbReference type="Proteomes" id="UP000018439"/>
    </source>
</evidence>
<dbReference type="GO" id="GO:0016987">
    <property type="term" value="F:sigma factor activity"/>
    <property type="evidence" value="ECO:0007669"/>
    <property type="project" value="UniProtKB-KW"/>
</dbReference>
<keyword evidence="3" id="KW-0731">Sigma factor</keyword>
<evidence type="ECO:0000259" key="5">
    <source>
        <dbReference type="Pfam" id="PF04542"/>
    </source>
</evidence>
<comment type="similarity">
    <text evidence="1">Belongs to the sigma-70 factor family. ECF subfamily.</text>
</comment>
<keyword evidence="4" id="KW-0804">Transcription</keyword>
<dbReference type="Pfam" id="PF08281">
    <property type="entry name" value="Sigma70_r4_2"/>
    <property type="match status" value="1"/>
</dbReference>
<dbReference type="InterPro" id="IPR014284">
    <property type="entry name" value="RNA_pol_sigma-70_dom"/>
</dbReference>
<sequence>MDNIELEFTKMVREYKQTIYTVCYFFSKNTDEINDLYQEVLINLWRGFEKFRGESSLKTWVWRVSLNSCYNQERKKKRSVQTIPLSVNIDLYKDTDVESKQIQLLYDRISRLDVFDRAIVLLWLENMTYQEIANIVGISLSNVTSRLFRIKEQLKSMSNH</sequence>
<dbReference type="Gene3D" id="1.10.10.10">
    <property type="entry name" value="Winged helix-like DNA-binding domain superfamily/Winged helix DNA-binding domain"/>
    <property type="match status" value="1"/>
</dbReference>
<evidence type="ECO:0000313" key="7">
    <source>
        <dbReference type="EMBL" id="EGJ72451.1"/>
    </source>
</evidence>
<dbReference type="SUPFAM" id="SSF88946">
    <property type="entry name" value="Sigma2 domain of RNA polymerase sigma factors"/>
    <property type="match status" value="1"/>
</dbReference>
<dbReference type="Pfam" id="PF04542">
    <property type="entry name" value="Sigma70_r2"/>
    <property type="match status" value="1"/>
</dbReference>
<organism evidence="7 8">
    <name type="scientific">Bacteroides coprosuis DSM 18011</name>
    <dbReference type="NCBI Taxonomy" id="679937"/>
    <lineage>
        <taxon>Bacteria</taxon>
        <taxon>Pseudomonadati</taxon>
        <taxon>Bacteroidota</taxon>
        <taxon>Bacteroidia</taxon>
        <taxon>Bacteroidales</taxon>
        <taxon>Bacteroidaceae</taxon>
        <taxon>Bacteroides</taxon>
    </lineage>
</organism>
<evidence type="ECO:0000259" key="6">
    <source>
        <dbReference type="Pfam" id="PF08281"/>
    </source>
</evidence>
<feature type="domain" description="RNA polymerase sigma factor 70 region 4 type 2" evidence="6">
    <location>
        <begin position="103"/>
        <end position="154"/>
    </location>
</feature>
<dbReference type="eggNOG" id="COG1595">
    <property type="taxonomic scope" value="Bacteria"/>
</dbReference>
<dbReference type="EMBL" id="CM001167">
    <property type="protein sequence ID" value="EGJ72451.1"/>
    <property type="molecule type" value="Genomic_DNA"/>
</dbReference>
<dbReference type="InterPro" id="IPR013249">
    <property type="entry name" value="RNA_pol_sigma70_r4_t2"/>
</dbReference>
<feature type="domain" description="RNA polymerase sigma-70 region 2" evidence="5">
    <location>
        <begin position="11"/>
        <end position="78"/>
    </location>
</feature>
<name>F3ZUZ3_9BACE</name>
<dbReference type="InterPro" id="IPR013325">
    <property type="entry name" value="RNA_pol_sigma_r2"/>
</dbReference>
<dbReference type="NCBIfam" id="TIGR02937">
    <property type="entry name" value="sigma70-ECF"/>
    <property type="match status" value="1"/>
</dbReference>
<dbReference type="InterPro" id="IPR007627">
    <property type="entry name" value="RNA_pol_sigma70_r2"/>
</dbReference>
<dbReference type="PANTHER" id="PTHR43133">
    <property type="entry name" value="RNA POLYMERASE ECF-TYPE SIGMA FACTO"/>
    <property type="match status" value="1"/>
</dbReference>
<dbReference type="SUPFAM" id="SSF88659">
    <property type="entry name" value="Sigma3 and sigma4 domains of RNA polymerase sigma factors"/>
    <property type="match status" value="1"/>
</dbReference>
<dbReference type="Gene3D" id="1.10.1740.10">
    <property type="match status" value="1"/>
</dbReference>
<evidence type="ECO:0000256" key="1">
    <source>
        <dbReference type="ARBA" id="ARBA00010641"/>
    </source>
</evidence>
<evidence type="ECO:0000256" key="3">
    <source>
        <dbReference type="ARBA" id="ARBA00023082"/>
    </source>
</evidence>
<evidence type="ECO:0000256" key="2">
    <source>
        <dbReference type="ARBA" id="ARBA00023015"/>
    </source>
</evidence>
<accession>F3ZUZ3</accession>
<dbReference type="InterPro" id="IPR036388">
    <property type="entry name" value="WH-like_DNA-bd_sf"/>
</dbReference>
<dbReference type="OrthoDB" id="9780326at2"/>
<proteinExistence type="inferred from homology"/>
<keyword evidence="2" id="KW-0805">Transcription regulation</keyword>